<organism evidence="2 3">
    <name type="scientific">Arthrobacter phage Sicarius2</name>
    <dbReference type="NCBI Taxonomy" id="2836090"/>
    <lineage>
        <taxon>Viruses</taxon>
        <taxon>Duplodnaviria</taxon>
        <taxon>Heunggongvirae</taxon>
        <taxon>Uroviricota</taxon>
        <taxon>Caudoviricetes</taxon>
        <taxon>Berryhillviridae</taxon>
        <taxon>Sicariusvirus</taxon>
        <taxon>Sicariusvirus sicarius2</taxon>
    </lineage>
</organism>
<evidence type="ECO:0000313" key="2">
    <source>
        <dbReference type="EMBL" id="QWY81933.1"/>
    </source>
</evidence>
<keyword evidence="3" id="KW-1185">Reference proteome</keyword>
<reference evidence="2" key="1">
    <citation type="submission" date="2021-04" db="EMBL/GenBank/DDBJ databases">
        <authorList>
            <person name="Black C."/>
            <person name="Barkhordar M.H."/>
            <person name="Chen C."/>
            <person name="Chin S.C."/>
            <person name="Fang R."/>
            <person name="Fontenot L.A."/>
            <person name="Fulinara C.P."/>
            <person name="Gaeta R."/>
            <person name="Hong M.-L.O."/>
            <person name="Jiang B.L."/>
            <person name="Kapinos A."/>
            <person name="Komaranchath M."/>
            <person name="Lan W.C."/>
            <person name="Mirjafari-Firoozabadi S.-A."/>
            <person name="Padua J.-W.P."/>
            <person name="Ramarapu R."/>
            <person name="Santana M.G."/>
            <person name="Shaffer R.D."/>
            <person name="Soumakis M."/>
            <person name="Torres N.C."/>
            <person name="Tseng A."/>
            <person name="Venkatesh S."/>
            <person name="Wang V."/>
            <person name="Yanovsky A.O."/>
            <person name="Nguyen M.A."/>
            <person name="Swift C.M."/>
            <person name="Mayet R.A."/>
            <person name="Chen A."/>
            <person name="Demo S."/>
            <person name="Tse V.Y."/>
            <person name="Garlena R.A."/>
            <person name="Russell D.A."/>
            <person name="Pope W.H."/>
            <person name="Jacobs-Sera D."/>
            <person name="Hatfull G.F."/>
            <person name="Reddi K."/>
            <person name="Moberg-Parker J."/>
            <person name="Freise A.C."/>
        </authorList>
    </citation>
    <scope>NUCLEOTIDE SEQUENCE</scope>
</reference>
<keyword evidence="1" id="KW-0472">Membrane</keyword>
<proteinExistence type="predicted"/>
<feature type="transmembrane region" description="Helical" evidence="1">
    <location>
        <begin position="37"/>
        <end position="58"/>
    </location>
</feature>
<protein>
    <submittedName>
        <fullName evidence="2">Holin</fullName>
    </submittedName>
</protein>
<evidence type="ECO:0000313" key="3">
    <source>
        <dbReference type="Proteomes" id="UP000693758"/>
    </source>
</evidence>
<feature type="transmembrane region" description="Helical" evidence="1">
    <location>
        <begin position="64"/>
        <end position="87"/>
    </location>
</feature>
<keyword evidence="1" id="KW-1133">Transmembrane helix</keyword>
<sequence length="102" mass="11796">MTLSFWLVVALFVALLLVIGFYATFARWRDYLAGWSLMTLLVSFALLVGFTLFARFFADRALMYSLYNILLVVLISAVLFIGGVMAYERFAVREHKRDEINR</sequence>
<evidence type="ECO:0000256" key="1">
    <source>
        <dbReference type="SAM" id="Phobius"/>
    </source>
</evidence>
<dbReference type="InterPro" id="IPR056964">
    <property type="entry name" value="Phage_holin"/>
</dbReference>
<feature type="transmembrane region" description="Helical" evidence="1">
    <location>
        <begin position="6"/>
        <end position="25"/>
    </location>
</feature>
<dbReference type="Pfam" id="PF23778">
    <property type="entry name" value="Phage_holin_2"/>
    <property type="match status" value="1"/>
</dbReference>
<gene>
    <name evidence="2" type="primary">28</name>
    <name evidence="2" type="ORF">SEA_SICARIUS2_28</name>
</gene>
<dbReference type="EMBL" id="MW862982">
    <property type="protein sequence ID" value="QWY81933.1"/>
    <property type="molecule type" value="Genomic_DNA"/>
</dbReference>
<name>A0A8F3E601_9CAUD</name>
<dbReference type="Proteomes" id="UP000693758">
    <property type="component" value="Segment"/>
</dbReference>
<accession>A0A8F3E601</accession>
<keyword evidence="1" id="KW-0812">Transmembrane</keyword>